<evidence type="ECO:0000259" key="3">
    <source>
        <dbReference type="Pfam" id="PF23544"/>
    </source>
</evidence>
<gene>
    <name evidence="4" type="ORF">JDV02_010733</name>
</gene>
<evidence type="ECO:0000259" key="2">
    <source>
        <dbReference type="Pfam" id="PF07287"/>
    </source>
</evidence>
<feature type="region of interest" description="Disordered" evidence="1">
    <location>
        <begin position="318"/>
        <end position="353"/>
    </location>
</feature>
<dbReference type="EMBL" id="CP086367">
    <property type="protein sequence ID" value="UNI25025.1"/>
    <property type="molecule type" value="Genomic_DNA"/>
</dbReference>
<dbReference type="InterPro" id="IPR056362">
    <property type="entry name" value="AtuA-like_ferredoxin_dom"/>
</dbReference>
<dbReference type="PANTHER" id="PTHR47585">
    <property type="match status" value="1"/>
</dbReference>
<organism evidence="4 5">
    <name type="scientific">Purpureocillium takamizusanense</name>
    <dbReference type="NCBI Taxonomy" id="2060973"/>
    <lineage>
        <taxon>Eukaryota</taxon>
        <taxon>Fungi</taxon>
        <taxon>Dikarya</taxon>
        <taxon>Ascomycota</taxon>
        <taxon>Pezizomycotina</taxon>
        <taxon>Sordariomycetes</taxon>
        <taxon>Hypocreomycetidae</taxon>
        <taxon>Hypocreales</taxon>
        <taxon>Ophiocordycipitaceae</taxon>
        <taxon>Purpureocillium</taxon>
    </lineage>
</organism>
<feature type="domain" description="AtuA-like ferredoxin-fold" evidence="3">
    <location>
        <begin position="547"/>
        <end position="646"/>
    </location>
</feature>
<dbReference type="RefSeq" id="XP_047848506.1">
    <property type="nucleotide sequence ID" value="XM_047992492.1"/>
</dbReference>
<sequence length="660" mass="71361">MMTPATITPFAAAQRPIRIANCSGAVTDPAIHMYNQAAYGPVDVITGDYLAEATLASGALRMHDAAEPGWVASALAGIEMSLDLVAEKRIKVVVNGGSLDPSGLADRVHDMIAHRGLALRVAFVDGDNLMPKIGALLGAQRNGLRHLDADNPDVTLADDALAFLSDPAAMPVVAANAYLGYRAVKRALDEGADIVICGRVADASPVMAAAAWWYGWEPDRLDELAGALIAGHLIECSTYVTGANFAGADRHPVDAFVDLGLPIAEVAPDGTCVVTKHDGLAGFVTEDTVRCQLLYELQGDVYLNSDVKADISGIRVEAEEPSSSLSSPPSRNTNTNSKNNNHTNRVRVWGVRGRPPPPTTKLAVFYRAGWQLEILVNATGLATTHKWDVQEAQVRHRLAAWGALDALDVLDFQRVGTPAENPSSQLAATTYMRIFAQARDKAAVSAVAGAWNYCFMAHFPGMHCSLDFRTLQPRPFLGYYPAVVPQTELDEAVTLLLPGGRPGDKTPPRRRIAIPPPAMTEPLAPRASYDAADPTPLTSFGPKTMRPLGDVVLGRSGDKGGNVNLGLFVHTPERWAWLRSFMTRDRLRELMRADWRPWYHVERVELPGIMAVHFVVYGPLGRGVSSSKLLDNLGKGFAEYIRAVWVPVPSRFLHEASSKL</sequence>
<feature type="compositionally biased region" description="Low complexity" evidence="1">
    <location>
        <begin position="321"/>
        <end position="353"/>
    </location>
</feature>
<reference evidence="4" key="1">
    <citation type="submission" date="2021-11" db="EMBL/GenBank/DDBJ databases">
        <title>Purpureocillium_takamizusanense_genome.</title>
        <authorList>
            <person name="Nguyen N.-H."/>
        </authorList>
    </citation>
    <scope>NUCLEOTIDE SEQUENCE</scope>
    <source>
        <strain evidence="4">PT3</strain>
    </source>
</reference>
<evidence type="ECO:0000313" key="4">
    <source>
        <dbReference type="EMBL" id="UNI25025.1"/>
    </source>
</evidence>
<keyword evidence="5" id="KW-1185">Reference proteome</keyword>
<dbReference type="PANTHER" id="PTHR47585:SF1">
    <property type="entry name" value="DUF1446 DOMAIN-CONTAINING PROTEIN"/>
    <property type="match status" value="1"/>
</dbReference>
<dbReference type="OrthoDB" id="10265871at2759"/>
<dbReference type="GeneID" id="72072676"/>
<dbReference type="Proteomes" id="UP000829364">
    <property type="component" value="Chromosome 14"/>
</dbReference>
<protein>
    <recommendedName>
        <fullName evidence="6">DUF1446 domain-containing protein</fullName>
    </recommendedName>
</protein>
<dbReference type="Pfam" id="PF07287">
    <property type="entry name" value="AtuA"/>
    <property type="match status" value="1"/>
</dbReference>
<name>A0A9Q8VFG7_9HYPO</name>
<evidence type="ECO:0000256" key="1">
    <source>
        <dbReference type="SAM" id="MobiDB-lite"/>
    </source>
</evidence>
<dbReference type="Pfam" id="PF23544">
    <property type="entry name" value="AtuA_ferredoxin"/>
    <property type="match status" value="1"/>
</dbReference>
<evidence type="ECO:0008006" key="6">
    <source>
        <dbReference type="Google" id="ProtNLM"/>
    </source>
</evidence>
<dbReference type="InterPro" id="IPR010839">
    <property type="entry name" value="AtuA_N"/>
</dbReference>
<feature type="region of interest" description="Disordered" evidence="1">
    <location>
        <begin position="497"/>
        <end position="517"/>
    </location>
</feature>
<evidence type="ECO:0000313" key="5">
    <source>
        <dbReference type="Proteomes" id="UP000829364"/>
    </source>
</evidence>
<dbReference type="AlphaFoldDB" id="A0A9Q8VFG7"/>
<feature type="domain" description="Acyclic terpene utilisation N-terminal" evidence="2">
    <location>
        <begin position="17"/>
        <end position="494"/>
    </location>
</feature>
<dbReference type="KEGG" id="ptkz:JDV02_010733"/>
<accession>A0A9Q8VFG7</accession>
<proteinExistence type="predicted"/>